<evidence type="ECO:0000259" key="1">
    <source>
        <dbReference type="Pfam" id="PF13449"/>
    </source>
</evidence>
<gene>
    <name evidence="2" type="ORF">DSM107014_12605</name>
</gene>
<proteinExistence type="predicted"/>
<dbReference type="InterPro" id="IPR027372">
    <property type="entry name" value="Phytase-like_dom"/>
</dbReference>
<dbReference type="Pfam" id="PF13449">
    <property type="entry name" value="Phytase-like"/>
    <property type="match status" value="1"/>
</dbReference>
<evidence type="ECO:0000313" key="3">
    <source>
        <dbReference type="Proteomes" id="UP000767446"/>
    </source>
</evidence>
<evidence type="ECO:0000313" key="2">
    <source>
        <dbReference type="EMBL" id="MBR8828719.1"/>
    </source>
</evidence>
<name>A0A941JMX7_9CHRO</name>
<feature type="domain" description="Phytase-like" evidence="1">
    <location>
        <begin position="59"/>
        <end position="363"/>
    </location>
</feature>
<dbReference type="AlphaFoldDB" id="A0A941JMX7"/>
<dbReference type="Proteomes" id="UP000767446">
    <property type="component" value="Unassembled WGS sequence"/>
</dbReference>
<reference evidence="2" key="1">
    <citation type="submission" date="2021-02" db="EMBL/GenBank/DDBJ databases">
        <title>Metagenome analyses of Stigonema ocellatum DSM 106950, Chlorogloea purpurea SAG 13.99 and Gomphosphaeria aponina DSM 107014.</title>
        <authorList>
            <person name="Marter P."/>
            <person name="Huang S."/>
        </authorList>
    </citation>
    <scope>NUCLEOTIDE SEQUENCE</scope>
    <source>
        <strain evidence="2">JP213</strain>
    </source>
</reference>
<accession>A0A941JMX7</accession>
<comment type="caution">
    <text evidence="2">The sequence shown here is derived from an EMBL/GenBank/DDBJ whole genome shotgun (WGS) entry which is preliminary data.</text>
</comment>
<protein>
    <submittedName>
        <fullName evidence="2">Esterase-like activity of phytase family protein</fullName>
    </submittedName>
</protein>
<dbReference type="PANTHER" id="PTHR37957">
    <property type="entry name" value="BLR7070 PROTEIN"/>
    <property type="match status" value="1"/>
</dbReference>
<organism evidence="2 3">
    <name type="scientific">Gomphosphaeria aponina SAG 52.96 = DSM 107014</name>
    <dbReference type="NCBI Taxonomy" id="1521640"/>
    <lineage>
        <taxon>Bacteria</taxon>
        <taxon>Bacillati</taxon>
        <taxon>Cyanobacteriota</taxon>
        <taxon>Cyanophyceae</taxon>
        <taxon>Oscillatoriophycideae</taxon>
        <taxon>Chroococcales</taxon>
        <taxon>Gomphosphaeriaceae</taxon>
        <taxon>Gomphosphaeria</taxon>
    </lineage>
</organism>
<sequence length="409" mass="43497">MSIIKKNQQISRLLYLSLLSGLTGSILLAAESVKAVTIQELDFIGEGNIPGGTTFSETNVGGLSDITYSGADDTYSVISDDRNDPRFYTVDIEIDVTSGLVSPSLLDVTTLKDTSGNPIAPNTSDTEGIVQVGSDVFISSEGIFDDPLSTEASLVVDPFIKNFNGETGNENAALTIPEKFINSTPTNGVRSNTNFESLTVTPDESTLFTAVEAPLKQDQDLSFLPPPFGSAQSGLTRIIQYDEIEGTYTAGSEFLYETEPLHGLSDLLAIDESTLLVLERGNVSEPFSIKIYEVSLDEATDISSIDALGGDTTEVAAVSKDLVLDLNELLLSGELETIANYDGMTYGATLPGGESSVVLVSDNGLEGNVNNNFAVFAVETAEPEPIPEPISTFFGLGLVGLGVWKRSQK</sequence>
<dbReference type="PANTHER" id="PTHR37957:SF1">
    <property type="entry name" value="PHYTASE-LIKE DOMAIN-CONTAINING PROTEIN"/>
    <property type="match status" value="1"/>
</dbReference>
<dbReference type="EMBL" id="JADQBC010000084">
    <property type="protein sequence ID" value="MBR8828719.1"/>
    <property type="molecule type" value="Genomic_DNA"/>
</dbReference>